<dbReference type="InterPro" id="IPR001480">
    <property type="entry name" value="Bulb-type_lectin_dom"/>
</dbReference>
<evidence type="ECO:0000259" key="1">
    <source>
        <dbReference type="PROSITE" id="PS50927"/>
    </source>
</evidence>
<dbReference type="InterPro" id="IPR036426">
    <property type="entry name" value="Bulb-type_lectin_dom_sf"/>
</dbReference>
<gene>
    <name evidence="2" type="ORF">FNK824_LOCUS18522</name>
</gene>
<dbReference type="EMBL" id="CAJOBE010003106">
    <property type="protein sequence ID" value="CAF3861985.1"/>
    <property type="molecule type" value="Genomic_DNA"/>
</dbReference>
<evidence type="ECO:0000313" key="2">
    <source>
        <dbReference type="EMBL" id="CAF3861985.1"/>
    </source>
</evidence>
<dbReference type="SUPFAM" id="SSF51110">
    <property type="entry name" value="alpha-D-mannose-specific plant lectins"/>
    <property type="match status" value="1"/>
</dbReference>
<dbReference type="PROSITE" id="PS50927">
    <property type="entry name" value="BULB_LECTIN"/>
    <property type="match status" value="1"/>
</dbReference>
<evidence type="ECO:0000313" key="3">
    <source>
        <dbReference type="Proteomes" id="UP000663874"/>
    </source>
</evidence>
<comment type="caution">
    <text evidence="2">The sequence shown here is derived from an EMBL/GenBank/DDBJ whole genome shotgun (WGS) entry which is preliminary data.</text>
</comment>
<reference evidence="2" key="1">
    <citation type="submission" date="2021-02" db="EMBL/GenBank/DDBJ databases">
        <authorList>
            <person name="Nowell W R."/>
        </authorList>
    </citation>
    <scope>NUCLEOTIDE SEQUENCE</scope>
</reference>
<protein>
    <recommendedName>
        <fullName evidence="1">Bulb-type lectin domain-containing protein</fullName>
    </recommendedName>
</protein>
<sequence length="275" mass="29530">MSILHRIYDLEQQINNTNELNFDYDVLSLSKQQSVAQNPSPKTSTPIKRCWDETTTAKLITNQRQEIIPTSTNHVTASELTTKASTGSGTKIFAIGLILGILVSRSAMTGVVVVWQNSGSGSTESSTSMAGTTILINTTTASTTTPPSTLCVNSTSDRKLYNNEFIYSPTSQVYAAGMLNNQFGIYMAYGYGNVTSTTIRTASQSTTSITCHLQLQTDRNVVVYTTTSSIAVWAAGVNNGGSGKPFCLQMLDSGNLIWNDNAGSTIWQTNSAQSG</sequence>
<dbReference type="SMART" id="SM00108">
    <property type="entry name" value="B_lectin"/>
    <property type="match status" value="1"/>
</dbReference>
<dbReference type="Gene3D" id="2.90.10.10">
    <property type="entry name" value="Bulb-type lectin domain"/>
    <property type="match status" value="1"/>
</dbReference>
<accession>A0A819FBL5</accession>
<organism evidence="2 3">
    <name type="scientific">Rotaria sordida</name>
    <dbReference type="NCBI Taxonomy" id="392033"/>
    <lineage>
        <taxon>Eukaryota</taxon>
        <taxon>Metazoa</taxon>
        <taxon>Spiralia</taxon>
        <taxon>Gnathifera</taxon>
        <taxon>Rotifera</taxon>
        <taxon>Eurotatoria</taxon>
        <taxon>Bdelloidea</taxon>
        <taxon>Philodinida</taxon>
        <taxon>Philodinidae</taxon>
        <taxon>Rotaria</taxon>
    </lineage>
</organism>
<feature type="domain" description="Bulb-type lectin" evidence="1">
    <location>
        <begin position="191"/>
        <end position="275"/>
    </location>
</feature>
<dbReference type="Proteomes" id="UP000663874">
    <property type="component" value="Unassembled WGS sequence"/>
</dbReference>
<dbReference type="AlphaFoldDB" id="A0A819FBL5"/>
<proteinExistence type="predicted"/>
<name>A0A819FBL5_9BILA</name>